<dbReference type="SUPFAM" id="SSF81301">
    <property type="entry name" value="Nucleotidyltransferase"/>
    <property type="match status" value="1"/>
</dbReference>
<dbReference type="GO" id="GO:0016020">
    <property type="term" value="C:membrane"/>
    <property type="evidence" value="ECO:0007669"/>
    <property type="project" value="TreeGrafter"/>
</dbReference>
<dbReference type="PANTHER" id="PTHR11258:SF11">
    <property type="entry name" value="C2H2-TYPE DOMAIN-CONTAINING PROTEIN"/>
    <property type="match status" value="1"/>
</dbReference>
<dbReference type="AlphaFoldDB" id="A0A521FT75"/>
<accession>A0A521FT75</accession>
<feature type="region of interest" description="Disordered" evidence="1">
    <location>
        <begin position="297"/>
        <end position="318"/>
    </location>
</feature>
<dbReference type="RefSeq" id="WP_142531280.1">
    <property type="nucleotide sequence ID" value="NZ_CBCSJO010000018.1"/>
</dbReference>
<reference evidence="2 3" key="1">
    <citation type="submission" date="2017-05" db="EMBL/GenBank/DDBJ databases">
        <authorList>
            <person name="Varghese N."/>
            <person name="Submissions S."/>
        </authorList>
    </citation>
    <scope>NUCLEOTIDE SEQUENCE [LARGE SCALE GENOMIC DNA]</scope>
    <source>
        <strain evidence="2 3">DSM 19036</strain>
    </source>
</reference>
<dbReference type="GO" id="GO:0003725">
    <property type="term" value="F:double-stranded RNA binding"/>
    <property type="evidence" value="ECO:0007669"/>
    <property type="project" value="TreeGrafter"/>
</dbReference>
<dbReference type="GO" id="GO:0005829">
    <property type="term" value="C:cytosol"/>
    <property type="evidence" value="ECO:0007669"/>
    <property type="project" value="TreeGrafter"/>
</dbReference>
<evidence type="ECO:0000313" key="2">
    <source>
        <dbReference type="EMBL" id="SMO99359.1"/>
    </source>
</evidence>
<dbReference type="Gene3D" id="3.30.460.10">
    <property type="entry name" value="Beta Polymerase, domain 2"/>
    <property type="match status" value="1"/>
</dbReference>
<protein>
    <recommendedName>
        <fullName evidence="4">Nucleotidyltransferase</fullName>
    </recommendedName>
</protein>
<sequence>MATNRTNHLNDVLITHRISKEEALLVKHKNKRDEIVTALKNNYGVEIYDPFNSGSYAKNTAVNKKFDFDLMAPFKRNAFSTLKEMYESVYDFLNEKYSGEAIVRKQKVSIGIEFYADDDNDVVKVDVVPGRELNNDQYKDDKKLNLYVYYQFGKMEAGSDYIRSNVSAQVSNIKENANKVDLRKIIRLLKIWKIHNNKIPKSFFIELITIKAFDKKDVSGSLWDKLKIVMEYIKDNVETVSLPDPGNGGNEVADSLSDWDKSNMSSDMEYMIDRIEDNSDNIKIYFPLNDKFPIEEESKNQYSSSNAGFSVPPATRFG</sequence>
<dbReference type="PANTHER" id="PTHR11258">
    <property type="entry name" value="2-5 OLIGOADENYLATE SYNTHETASE"/>
    <property type="match status" value="1"/>
</dbReference>
<dbReference type="Proteomes" id="UP000320300">
    <property type="component" value="Unassembled WGS sequence"/>
</dbReference>
<dbReference type="GO" id="GO:0001730">
    <property type="term" value="F:2'-5'-oligoadenylate synthetase activity"/>
    <property type="evidence" value="ECO:0007669"/>
    <property type="project" value="TreeGrafter"/>
</dbReference>
<gene>
    <name evidence="2" type="ORF">SAMN06265348_1222</name>
</gene>
<evidence type="ECO:0000313" key="3">
    <source>
        <dbReference type="Proteomes" id="UP000320300"/>
    </source>
</evidence>
<name>A0A521FT75_9SPHI</name>
<dbReference type="OrthoDB" id="1406417at2"/>
<proteinExistence type="predicted"/>
<dbReference type="EMBL" id="FXTN01000022">
    <property type="protein sequence ID" value="SMO99359.1"/>
    <property type="molecule type" value="Genomic_DNA"/>
</dbReference>
<evidence type="ECO:0000256" key="1">
    <source>
        <dbReference type="SAM" id="MobiDB-lite"/>
    </source>
</evidence>
<organism evidence="2 3">
    <name type="scientific">Pedobacter westerhofensis</name>
    <dbReference type="NCBI Taxonomy" id="425512"/>
    <lineage>
        <taxon>Bacteria</taxon>
        <taxon>Pseudomonadati</taxon>
        <taxon>Bacteroidota</taxon>
        <taxon>Sphingobacteriia</taxon>
        <taxon>Sphingobacteriales</taxon>
        <taxon>Sphingobacteriaceae</taxon>
        <taxon>Pedobacter</taxon>
    </lineage>
</organism>
<dbReference type="InterPro" id="IPR043519">
    <property type="entry name" value="NT_sf"/>
</dbReference>
<evidence type="ECO:0008006" key="4">
    <source>
        <dbReference type="Google" id="ProtNLM"/>
    </source>
</evidence>
<keyword evidence="3" id="KW-1185">Reference proteome</keyword>